<keyword evidence="4 5" id="KW-0472">Membrane</keyword>
<dbReference type="EMBL" id="JAUOPG010000001">
    <property type="protein sequence ID" value="MDO6452002.1"/>
    <property type="molecule type" value="Genomic_DNA"/>
</dbReference>
<feature type="domain" description="Peptidase S54 rhomboid" evidence="6">
    <location>
        <begin position="58"/>
        <end position="193"/>
    </location>
</feature>
<dbReference type="GO" id="GO:0006508">
    <property type="term" value="P:proteolysis"/>
    <property type="evidence" value="ECO:0007669"/>
    <property type="project" value="UniProtKB-KW"/>
</dbReference>
<evidence type="ECO:0000313" key="8">
    <source>
        <dbReference type="Proteomes" id="UP001169862"/>
    </source>
</evidence>
<dbReference type="InterPro" id="IPR022764">
    <property type="entry name" value="Peptidase_S54_rhomboid_dom"/>
</dbReference>
<feature type="transmembrane region" description="Helical" evidence="5">
    <location>
        <begin position="97"/>
        <end position="114"/>
    </location>
</feature>
<accession>A0AAW7XFZ3</accession>
<keyword evidence="7" id="KW-0645">Protease</keyword>
<name>A0AAW7XFZ3_9GAMM</name>
<dbReference type="EC" id="3.4.21.105" evidence="7"/>
<organism evidence="7 8">
    <name type="scientific">Neptunomonas phycophila</name>
    <dbReference type="NCBI Taxonomy" id="1572645"/>
    <lineage>
        <taxon>Bacteria</taxon>
        <taxon>Pseudomonadati</taxon>
        <taxon>Pseudomonadota</taxon>
        <taxon>Gammaproteobacteria</taxon>
        <taxon>Oceanospirillales</taxon>
        <taxon>Oceanospirillaceae</taxon>
        <taxon>Neptunomonas</taxon>
    </lineage>
</organism>
<protein>
    <submittedName>
        <fullName evidence="7">Rhomboid family intramembrane serine protease</fullName>
        <ecNumber evidence="7">3.4.21.105</ecNumber>
    </submittedName>
</protein>
<keyword evidence="3 5" id="KW-1133">Transmembrane helix</keyword>
<evidence type="ECO:0000256" key="2">
    <source>
        <dbReference type="ARBA" id="ARBA00022692"/>
    </source>
</evidence>
<dbReference type="Proteomes" id="UP001169862">
    <property type="component" value="Unassembled WGS sequence"/>
</dbReference>
<proteinExistence type="predicted"/>
<dbReference type="RefSeq" id="WP_303547990.1">
    <property type="nucleotide sequence ID" value="NZ_JAUOPG010000001.1"/>
</dbReference>
<feature type="transmembrane region" description="Helical" evidence="5">
    <location>
        <begin position="170"/>
        <end position="196"/>
    </location>
</feature>
<evidence type="ECO:0000256" key="3">
    <source>
        <dbReference type="ARBA" id="ARBA00022989"/>
    </source>
</evidence>
<dbReference type="Gene3D" id="1.20.1540.10">
    <property type="entry name" value="Rhomboid-like"/>
    <property type="match status" value="1"/>
</dbReference>
<evidence type="ECO:0000259" key="6">
    <source>
        <dbReference type="Pfam" id="PF01694"/>
    </source>
</evidence>
<feature type="transmembrane region" description="Helical" evidence="5">
    <location>
        <begin position="120"/>
        <end position="138"/>
    </location>
</feature>
<feature type="transmembrane region" description="Helical" evidence="5">
    <location>
        <begin position="145"/>
        <end position="164"/>
    </location>
</feature>
<evidence type="ECO:0000313" key="7">
    <source>
        <dbReference type="EMBL" id="MDO6452002.1"/>
    </source>
</evidence>
<feature type="transmembrane region" description="Helical" evidence="5">
    <location>
        <begin position="21"/>
        <end position="43"/>
    </location>
</feature>
<dbReference type="GO" id="GO:0004252">
    <property type="term" value="F:serine-type endopeptidase activity"/>
    <property type="evidence" value="ECO:0007669"/>
    <property type="project" value="InterPro"/>
</dbReference>
<dbReference type="AlphaFoldDB" id="A0AAW7XFZ3"/>
<feature type="transmembrane region" description="Helical" evidence="5">
    <location>
        <begin position="69"/>
        <end position="88"/>
    </location>
</feature>
<dbReference type="GO" id="GO:0016020">
    <property type="term" value="C:membrane"/>
    <property type="evidence" value="ECO:0007669"/>
    <property type="project" value="UniProtKB-SubCell"/>
</dbReference>
<sequence length="201" mass="23178">MLLLLKKEWRQRKGNTSISKLEPIHWFAVLYVVLFLVCAPWAAEWTQLWVWNNSQPYPWSVLSAHFAHWSWPHFWTNLCAFITFLAIYGRYLSARSFVTYCLAIIISCDVYLHFAYERAFYLGFSSILYGLFSIAALIHFKTTKVISLAVIGFLIFKSLSQWLMPIDNNLYGIAVASDVHIVGMLTGVGLFIVITVKQARI</sequence>
<dbReference type="Pfam" id="PF01694">
    <property type="entry name" value="Rhomboid"/>
    <property type="match status" value="1"/>
</dbReference>
<dbReference type="InterPro" id="IPR035952">
    <property type="entry name" value="Rhomboid-like_sf"/>
</dbReference>
<comment type="subcellular location">
    <subcellularLocation>
        <location evidence="1">Membrane</location>
        <topology evidence="1">Multi-pass membrane protein</topology>
    </subcellularLocation>
</comment>
<evidence type="ECO:0000256" key="5">
    <source>
        <dbReference type="SAM" id="Phobius"/>
    </source>
</evidence>
<dbReference type="SUPFAM" id="SSF144091">
    <property type="entry name" value="Rhomboid-like"/>
    <property type="match status" value="1"/>
</dbReference>
<comment type="caution">
    <text evidence="7">The sequence shown here is derived from an EMBL/GenBank/DDBJ whole genome shotgun (WGS) entry which is preliminary data.</text>
</comment>
<keyword evidence="7" id="KW-0378">Hydrolase</keyword>
<reference evidence="7" key="1">
    <citation type="submission" date="2023-07" db="EMBL/GenBank/DDBJ databases">
        <title>Genome content predicts the carbon catabolic preferences of heterotrophic bacteria.</title>
        <authorList>
            <person name="Gralka M."/>
        </authorList>
    </citation>
    <scope>NUCLEOTIDE SEQUENCE</scope>
    <source>
        <strain evidence="7">I2M16</strain>
    </source>
</reference>
<gene>
    <name evidence="7" type="ORF">Q4490_00360</name>
</gene>
<evidence type="ECO:0000256" key="1">
    <source>
        <dbReference type="ARBA" id="ARBA00004141"/>
    </source>
</evidence>
<evidence type="ECO:0000256" key="4">
    <source>
        <dbReference type="ARBA" id="ARBA00023136"/>
    </source>
</evidence>
<keyword evidence="2 5" id="KW-0812">Transmembrane</keyword>